<gene>
    <name evidence="1" type="ORF">BLAHKPKO_00010</name>
</gene>
<protein>
    <submittedName>
        <fullName evidence="1">Uncharacterized protein</fullName>
    </submittedName>
</protein>
<accession>A0A7G9ZCR2</accession>
<name>A0A7G9ZCR2_9EURY</name>
<dbReference type="EMBL" id="MT631712">
    <property type="protein sequence ID" value="QNO58046.1"/>
    <property type="molecule type" value="Genomic_DNA"/>
</dbReference>
<proteinExistence type="predicted"/>
<organism evidence="1">
    <name type="scientific">Candidatus Methanophaga sp. ANME-1 ERB7</name>
    <dbReference type="NCBI Taxonomy" id="2759913"/>
    <lineage>
        <taxon>Archaea</taxon>
        <taxon>Methanobacteriati</taxon>
        <taxon>Methanobacteriota</taxon>
        <taxon>Stenosarchaea group</taxon>
        <taxon>Methanomicrobia</taxon>
        <taxon>Candidatus Methanophagales</taxon>
        <taxon>Candidatus Methanophagaceae</taxon>
        <taxon>Candidatus Methanophaga</taxon>
    </lineage>
</organism>
<reference evidence="1" key="1">
    <citation type="submission" date="2020-06" db="EMBL/GenBank/DDBJ databases">
        <title>Unique genomic features of the anaerobic methanotrophic archaea.</title>
        <authorList>
            <person name="Chadwick G.L."/>
            <person name="Skennerton C.T."/>
            <person name="Laso-Perez R."/>
            <person name="Leu A.O."/>
            <person name="Speth D.R."/>
            <person name="Yu H."/>
            <person name="Morgan-Lang C."/>
            <person name="Hatzenpichler R."/>
            <person name="Goudeau D."/>
            <person name="Malmstrom R."/>
            <person name="Brazelton W.J."/>
            <person name="Woyke T."/>
            <person name="Hallam S.J."/>
            <person name="Tyson G.W."/>
            <person name="Wegener G."/>
            <person name="Boetius A."/>
            <person name="Orphan V."/>
        </authorList>
    </citation>
    <scope>NUCLEOTIDE SEQUENCE</scope>
</reference>
<evidence type="ECO:0000313" key="1">
    <source>
        <dbReference type="EMBL" id="QNO58046.1"/>
    </source>
</evidence>
<sequence length="265" mass="31048">MAQIGFGEKDIMYEDKRQVIRLSKDCWRCLEVIKDVGYANAYTFFWSENAKLVQQAIRKIDPDIKGDWRRFKYEGKIVTFSLSDQAIIDYKSKVQEFSSFGSAVRMLGAYEDYVRKIVERSNQVIPQEMTTFRNQHNKYIRNTKSFIKFEVGRGIDFFHEVFDYNPRPSYKPSLEFFFQLRNIAVHNSGIADQRLLDAAHSPYIGISGTLEIGEKVDWNLSVTLQLQDLLTSILPEVDPLICHTLNLTEIEKRAYWYRNGDDEHK</sequence>
<dbReference type="AlphaFoldDB" id="A0A7G9ZCR2"/>